<sequence length="256" mass="27072">MRSGLTGKRVLITGAARGLGRSIAEAAAEQGARLVLSDILTEELAQVAEGLRERGADVETQPMDQGDEDSIRNAMAAIGAGGALDGLVNNAALATQVGGKTLVDYDPVLWDRVMRINVRGLWQVTREAIPLLSREADAGSARAKIVNLASDTALWGAPRLMAYVASKGAVIAMTRSMARELGEQGICVNAIAPGLTHCEATEYVPVERYAHYAAGRALPAEQQPGDIDGTVLYLLSEWSDFVTGQLIPVNGGFVCR</sequence>
<comment type="caution">
    <text evidence="3">The sequence shown here is derived from an EMBL/GenBank/DDBJ whole genome shotgun (WGS) entry which is preliminary data.</text>
</comment>
<dbReference type="PANTHER" id="PTHR24321">
    <property type="entry name" value="DEHYDROGENASES, SHORT CHAIN"/>
    <property type="match status" value="1"/>
</dbReference>
<dbReference type="EMBL" id="MSDQ01000001">
    <property type="protein sequence ID" value="OLO13208.1"/>
    <property type="molecule type" value="Genomic_DNA"/>
</dbReference>
<dbReference type="PRINTS" id="PR00080">
    <property type="entry name" value="SDRFAMILY"/>
</dbReference>
<keyword evidence="4" id="KW-1185">Reference proteome</keyword>
<dbReference type="GO" id="GO:0016491">
    <property type="term" value="F:oxidoreductase activity"/>
    <property type="evidence" value="ECO:0007669"/>
    <property type="project" value="UniProtKB-KW"/>
</dbReference>
<reference evidence="3 4" key="1">
    <citation type="submission" date="2016-12" db="EMBL/GenBank/DDBJ databases">
        <title>Draft genome sequences of strains Salinicola socius SMB35, Salinicola sp. MH3R3-1 and Chromohalobacter sp. SMB17 from the Verkhnekamsk potash mining region of Russia.</title>
        <authorList>
            <person name="Mavrodi D.V."/>
            <person name="Olsson B.E."/>
            <person name="Korsakova E.S."/>
            <person name="Pyankova A."/>
            <person name="Mavrodi O.V."/>
            <person name="Plotnikova E.G."/>
        </authorList>
    </citation>
    <scope>NUCLEOTIDE SEQUENCE [LARGE SCALE GENOMIC DNA]</scope>
    <source>
        <strain evidence="3 4">SMB17</strain>
    </source>
</reference>
<dbReference type="AlphaFoldDB" id="A0A1Q8THV0"/>
<dbReference type="PRINTS" id="PR00081">
    <property type="entry name" value="GDHRDH"/>
</dbReference>
<dbReference type="InterPro" id="IPR002347">
    <property type="entry name" value="SDR_fam"/>
</dbReference>
<evidence type="ECO:0000256" key="2">
    <source>
        <dbReference type="ARBA" id="ARBA00023002"/>
    </source>
</evidence>
<accession>A0A1Q8THV0</accession>
<dbReference type="InterPro" id="IPR020904">
    <property type="entry name" value="Sc_DH/Rdtase_CS"/>
</dbReference>
<proteinExistence type="inferred from homology"/>
<keyword evidence="2" id="KW-0560">Oxidoreductase</keyword>
<protein>
    <submittedName>
        <fullName evidence="3">Short-chain dehydrogenase</fullName>
    </submittedName>
</protein>
<comment type="similarity">
    <text evidence="1">Belongs to the short-chain dehydrogenases/reductases (SDR) family.</text>
</comment>
<evidence type="ECO:0000256" key="1">
    <source>
        <dbReference type="ARBA" id="ARBA00006484"/>
    </source>
</evidence>
<dbReference type="SUPFAM" id="SSF51735">
    <property type="entry name" value="NAD(P)-binding Rossmann-fold domains"/>
    <property type="match status" value="1"/>
</dbReference>
<dbReference type="PROSITE" id="PS00061">
    <property type="entry name" value="ADH_SHORT"/>
    <property type="match status" value="1"/>
</dbReference>
<evidence type="ECO:0000313" key="4">
    <source>
        <dbReference type="Proteomes" id="UP000186806"/>
    </source>
</evidence>
<dbReference type="Proteomes" id="UP000186806">
    <property type="component" value="Unassembled WGS sequence"/>
</dbReference>
<dbReference type="InterPro" id="IPR036291">
    <property type="entry name" value="NAD(P)-bd_dom_sf"/>
</dbReference>
<organism evidence="3 4">
    <name type="scientific">Chromohalobacter japonicus</name>
    <dbReference type="NCBI Taxonomy" id="223900"/>
    <lineage>
        <taxon>Bacteria</taxon>
        <taxon>Pseudomonadati</taxon>
        <taxon>Pseudomonadota</taxon>
        <taxon>Gammaproteobacteria</taxon>
        <taxon>Oceanospirillales</taxon>
        <taxon>Halomonadaceae</taxon>
        <taxon>Chromohalobacter</taxon>
    </lineage>
</organism>
<dbReference type="CDD" id="cd05233">
    <property type="entry name" value="SDR_c"/>
    <property type="match status" value="1"/>
</dbReference>
<dbReference type="RefSeq" id="WP_075367628.1">
    <property type="nucleotide sequence ID" value="NZ_MSDQ01000001.1"/>
</dbReference>
<gene>
    <name evidence="3" type="ORF">BTW10_00030</name>
</gene>
<dbReference type="PANTHER" id="PTHR24321:SF8">
    <property type="entry name" value="ESTRADIOL 17-BETA-DEHYDROGENASE 8-RELATED"/>
    <property type="match status" value="1"/>
</dbReference>
<name>A0A1Q8THV0_9GAMM</name>
<dbReference type="FunFam" id="3.40.50.720:FF:000084">
    <property type="entry name" value="Short-chain dehydrogenase reductase"/>
    <property type="match status" value="1"/>
</dbReference>
<dbReference type="Pfam" id="PF13561">
    <property type="entry name" value="adh_short_C2"/>
    <property type="match status" value="1"/>
</dbReference>
<dbReference type="Gene3D" id="3.40.50.720">
    <property type="entry name" value="NAD(P)-binding Rossmann-like Domain"/>
    <property type="match status" value="1"/>
</dbReference>
<evidence type="ECO:0000313" key="3">
    <source>
        <dbReference type="EMBL" id="OLO13208.1"/>
    </source>
</evidence>